<comment type="caution">
    <text evidence="9">The sequence shown here is derived from an EMBL/GenBank/DDBJ whole genome shotgun (WGS) entry which is preliminary data.</text>
</comment>
<evidence type="ECO:0000259" key="8">
    <source>
        <dbReference type="Pfam" id="PF00133"/>
    </source>
</evidence>
<proteinExistence type="predicted"/>
<dbReference type="GO" id="GO:0005524">
    <property type="term" value="F:ATP binding"/>
    <property type="evidence" value="ECO:0007669"/>
    <property type="project" value="UniProtKB-KW"/>
</dbReference>
<evidence type="ECO:0000256" key="7">
    <source>
        <dbReference type="ARBA" id="ARBA00029936"/>
    </source>
</evidence>
<keyword evidence="6" id="KW-0030">Aminoacyl-tRNA synthetase</keyword>
<dbReference type="InterPro" id="IPR014729">
    <property type="entry name" value="Rossmann-like_a/b/a_fold"/>
</dbReference>
<dbReference type="InterPro" id="IPR002303">
    <property type="entry name" value="Valyl-tRNA_ligase"/>
</dbReference>
<sequence>MAVAAPFVLSQRSVYRLCPFFSTTRSSCLGIASFRWNLSRPNNKCFSMAAMRNGIFTSPETAKSFDFASEERIYDWWESQGYFKPTFDRGGDPFVIPMPPPNVTGSLHMGHAMFVTLEVRNIVGLAIFLNIKVSSNLCYLISFGCYIYTLNNNKHIKIAFYAYRL</sequence>
<gene>
    <name evidence="9" type="ORF">IEQ34_001964</name>
</gene>
<keyword evidence="3" id="KW-0547">Nucleotide-binding</keyword>
<dbReference type="GO" id="GO:0006438">
    <property type="term" value="P:valyl-tRNA aminoacylation"/>
    <property type="evidence" value="ECO:0007669"/>
    <property type="project" value="InterPro"/>
</dbReference>
<dbReference type="Proteomes" id="UP000775213">
    <property type="component" value="Unassembled WGS sequence"/>
</dbReference>
<dbReference type="GO" id="GO:0009791">
    <property type="term" value="P:post-embryonic development"/>
    <property type="evidence" value="ECO:0007669"/>
    <property type="project" value="UniProtKB-ARBA"/>
</dbReference>
<evidence type="ECO:0000256" key="6">
    <source>
        <dbReference type="ARBA" id="ARBA00023146"/>
    </source>
</evidence>
<dbReference type="EMBL" id="JAGFBR010000003">
    <property type="protein sequence ID" value="KAH0468732.1"/>
    <property type="molecule type" value="Genomic_DNA"/>
</dbReference>
<evidence type="ECO:0000313" key="9">
    <source>
        <dbReference type="EMBL" id="KAH0468732.1"/>
    </source>
</evidence>
<dbReference type="InterPro" id="IPR002300">
    <property type="entry name" value="aa-tRNA-synth_Ia"/>
</dbReference>
<evidence type="ECO:0000256" key="4">
    <source>
        <dbReference type="ARBA" id="ARBA00022840"/>
    </source>
</evidence>
<keyword evidence="4" id="KW-0067">ATP-binding</keyword>
<keyword evidence="5" id="KW-0648">Protein biosynthesis</keyword>
<name>A0AAV7HIP1_DENCH</name>
<evidence type="ECO:0000256" key="1">
    <source>
        <dbReference type="ARBA" id="ARBA00013169"/>
    </source>
</evidence>
<dbReference type="EC" id="6.1.1.9" evidence="1"/>
<keyword evidence="2" id="KW-0436">Ligase</keyword>
<protein>
    <recommendedName>
        <fullName evidence="1">valine--tRNA ligase</fullName>
        <ecNumber evidence="1">6.1.1.9</ecNumber>
    </recommendedName>
    <alternativeName>
        <fullName evidence="7">Valyl-tRNA synthetase</fullName>
    </alternativeName>
</protein>
<feature type="domain" description="Aminoacyl-tRNA synthetase class Ia" evidence="8">
    <location>
        <begin position="73"/>
        <end position="117"/>
    </location>
</feature>
<evidence type="ECO:0000256" key="5">
    <source>
        <dbReference type="ARBA" id="ARBA00022917"/>
    </source>
</evidence>
<dbReference type="Gene3D" id="3.40.50.620">
    <property type="entry name" value="HUPs"/>
    <property type="match status" value="1"/>
</dbReference>
<organism evidence="9 10">
    <name type="scientific">Dendrobium chrysotoxum</name>
    <name type="common">Orchid</name>
    <dbReference type="NCBI Taxonomy" id="161865"/>
    <lineage>
        <taxon>Eukaryota</taxon>
        <taxon>Viridiplantae</taxon>
        <taxon>Streptophyta</taxon>
        <taxon>Embryophyta</taxon>
        <taxon>Tracheophyta</taxon>
        <taxon>Spermatophyta</taxon>
        <taxon>Magnoliopsida</taxon>
        <taxon>Liliopsida</taxon>
        <taxon>Asparagales</taxon>
        <taxon>Orchidaceae</taxon>
        <taxon>Epidendroideae</taxon>
        <taxon>Malaxideae</taxon>
        <taxon>Dendrobiinae</taxon>
        <taxon>Dendrobium</taxon>
    </lineage>
</organism>
<dbReference type="Pfam" id="PF00133">
    <property type="entry name" value="tRNA-synt_1"/>
    <property type="match status" value="1"/>
</dbReference>
<dbReference type="GO" id="GO:0004832">
    <property type="term" value="F:valine-tRNA ligase activity"/>
    <property type="evidence" value="ECO:0007669"/>
    <property type="project" value="UniProtKB-EC"/>
</dbReference>
<dbReference type="InterPro" id="IPR001412">
    <property type="entry name" value="aa-tRNA-synth_I_CS"/>
</dbReference>
<evidence type="ECO:0000256" key="2">
    <source>
        <dbReference type="ARBA" id="ARBA00022598"/>
    </source>
</evidence>
<dbReference type="SUPFAM" id="SSF52374">
    <property type="entry name" value="Nucleotidylyl transferase"/>
    <property type="match status" value="1"/>
</dbReference>
<evidence type="ECO:0000313" key="10">
    <source>
        <dbReference type="Proteomes" id="UP000775213"/>
    </source>
</evidence>
<dbReference type="AlphaFoldDB" id="A0AAV7HIP1"/>
<accession>A0AAV7HIP1</accession>
<dbReference type="PANTHER" id="PTHR11946:SF93">
    <property type="entry name" value="VALINE--TRNA LIGASE, CHLOROPLASTIC_MITOCHONDRIAL 2"/>
    <property type="match status" value="1"/>
</dbReference>
<dbReference type="GO" id="GO:0048608">
    <property type="term" value="P:reproductive structure development"/>
    <property type="evidence" value="ECO:0007669"/>
    <property type="project" value="UniProtKB-ARBA"/>
</dbReference>
<reference evidence="9 10" key="1">
    <citation type="journal article" date="2021" name="Hortic Res">
        <title>Chromosome-scale assembly of the Dendrobium chrysotoxum genome enhances the understanding of orchid evolution.</title>
        <authorList>
            <person name="Zhang Y."/>
            <person name="Zhang G.Q."/>
            <person name="Zhang D."/>
            <person name="Liu X.D."/>
            <person name="Xu X.Y."/>
            <person name="Sun W.H."/>
            <person name="Yu X."/>
            <person name="Zhu X."/>
            <person name="Wang Z.W."/>
            <person name="Zhao X."/>
            <person name="Zhong W.Y."/>
            <person name="Chen H."/>
            <person name="Yin W.L."/>
            <person name="Huang T."/>
            <person name="Niu S.C."/>
            <person name="Liu Z.J."/>
        </authorList>
    </citation>
    <scope>NUCLEOTIDE SEQUENCE [LARGE SCALE GENOMIC DNA]</scope>
    <source>
        <strain evidence="9">Lindl</strain>
    </source>
</reference>
<dbReference type="GO" id="GO:0005829">
    <property type="term" value="C:cytosol"/>
    <property type="evidence" value="ECO:0007669"/>
    <property type="project" value="TreeGrafter"/>
</dbReference>
<dbReference type="PROSITE" id="PS00178">
    <property type="entry name" value="AA_TRNA_LIGASE_I"/>
    <property type="match status" value="1"/>
</dbReference>
<dbReference type="PANTHER" id="PTHR11946">
    <property type="entry name" value="VALYL-TRNA SYNTHETASES"/>
    <property type="match status" value="1"/>
</dbReference>
<evidence type="ECO:0000256" key="3">
    <source>
        <dbReference type="ARBA" id="ARBA00022741"/>
    </source>
</evidence>
<keyword evidence="10" id="KW-1185">Reference proteome</keyword>